<gene>
    <name evidence="1" type="ORF">S01H1_71204</name>
</gene>
<evidence type="ECO:0000313" key="1">
    <source>
        <dbReference type="EMBL" id="GAG39559.1"/>
    </source>
</evidence>
<organism evidence="1">
    <name type="scientific">marine sediment metagenome</name>
    <dbReference type="NCBI Taxonomy" id="412755"/>
    <lineage>
        <taxon>unclassified sequences</taxon>
        <taxon>metagenomes</taxon>
        <taxon>ecological metagenomes</taxon>
    </lineage>
</organism>
<accession>X0X8P0</accession>
<comment type="caution">
    <text evidence="1">The sequence shown here is derived from an EMBL/GenBank/DDBJ whole genome shotgun (WGS) entry which is preliminary data.</text>
</comment>
<sequence>MNGLAIKYEYVRGGNPMNNPEVKLAIEQFK</sequence>
<protein>
    <submittedName>
        <fullName evidence="1">Uncharacterized protein</fullName>
    </submittedName>
</protein>
<reference evidence="1" key="1">
    <citation type="journal article" date="2014" name="Front. Microbiol.">
        <title>High frequency of phylogenetically diverse reductive dehalogenase-homologous genes in deep subseafloor sedimentary metagenomes.</title>
        <authorList>
            <person name="Kawai M."/>
            <person name="Futagami T."/>
            <person name="Toyoda A."/>
            <person name="Takaki Y."/>
            <person name="Nishi S."/>
            <person name="Hori S."/>
            <person name="Arai W."/>
            <person name="Tsubouchi T."/>
            <person name="Morono Y."/>
            <person name="Uchiyama I."/>
            <person name="Ito T."/>
            <person name="Fujiyama A."/>
            <person name="Inagaki F."/>
            <person name="Takami H."/>
        </authorList>
    </citation>
    <scope>NUCLEOTIDE SEQUENCE</scope>
    <source>
        <strain evidence="1">Expedition CK06-06</strain>
    </source>
</reference>
<name>X0X8P0_9ZZZZ</name>
<feature type="non-terminal residue" evidence="1">
    <location>
        <position position="30"/>
    </location>
</feature>
<dbReference type="EMBL" id="BARS01047401">
    <property type="protein sequence ID" value="GAG39559.1"/>
    <property type="molecule type" value="Genomic_DNA"/>
</dbReference>
<proteinExistence type="predicted"/>
<dbReference type="AlphaFoldDB" id="X0X8P0"/>